<dbReference type="EMBL" id="JAAGAX010000005">
    <property type="protein sequence ID" value="KAF2313732.1"/>
    <property type="molecule type" value="Genomic_DNA"/>
</dbReference>
<dbReference type="Gene3D" id="3.40.50.720">
    <property type="entry name" value="NAD(P)-binding Rossmann-like Domain"/>
    <property type="match status" value="1"/>
</dbReference>
<dbReference type="AlphaFoldDB" id="A0A6A6MJ15"/>
<dbReference type="PANTHER" id="PTHR12126">
    <property type="entry name" value="NADH-UBIQUINONE OXIDOREDUCTASE 39 KDA SUBUNIT-RELATED"/>
    <property type="match status" value="1"/>
</dbReference>
<reference evidence="2 3" key="1">
    <citation type="journal article" date="2020" name="Mol. Plant">
        <title>The Chromosome-Based Rubber Tree Genome Provides New Insights into Spurge Genome Evolution and Rubber Biosynthesis.</title>
        <authorList>
            <person name="Liu J."/>
            <person name="Shi C."/>
            <person name="Shi C.C."/>
            <person name="Li W."/>
            <person name="Zhang Q.J."/>
            <person name="Zhang Y."/>
            <person name="Li K."/>
            <person name="Lu H.F."/>
            <person name="Shi C."/>
            <person name="Zhu S.T."/>
            <person name="Xiao Z.Y."/>
            <person name="Nan H."/>
            <person name="Yue Y."/>
            <person name="Zhu X.G."/>
            <person name="Wu Y."/>
            <person name="Hong X.N."/>
            <person name="Fan G.Y."/>
            <person name="Tong Y."/>
            <person name="Zhang D."/>
            <person name="Mao C.L."/>
            <person name="Liu Y.L."/>
            <person name="Hao S.J."/>
            <person name="Liu W.Q."/>
            <person name="Lv M.Q."/>
            <person name="Zhang H.B."/>
            <person name="Liu Y."/>
            <person name="Hu-Tang G.R."/>
            <person name="Wang J.P."/>
            <person name="Wang J.H."/>
            <person name="Sun Y.H."/>
            <person name="Ni S.B."/>
            <person name="Chen W.B."/>
            <person name="Zhang X.C."/>
            <person name="Jiao Y.N."/>
            <person name="Eichler E.E."/>
            <person name="Li G.H."/>
            <person name="Liu X."/>
            <person name="Gao L.Z."/>
        </authorList>
    </citation>
    <scope>NUCLEOTIDE SEQUENCE [LARGE SCALE GENOMIC DNA]</scope>
    <source>
        <strain evidence="3">cv. GT1</strain>
        <tissue evidence="2">Leaf</tissue>
    </source>
</reference>
<dbReference type="SUPFAM" id="SSF51735">
    <property type="entry name" value="NAD(P)-binding Rossmann-fold domains"/>
    <property type="match status" value="1"/>
</dbReference>
<protein>
    <recommendedName>
        <fullName evidence="4">NAD-dependent epimerase/dehydratase domain-containing protein</fullName>
    </recommendedName>
</protein>
<sequence length="94" mass="10042">MGESLSIRSDQVDGASKVEEAETVELKTPPTEKLLVLGGNGFVGSHICREALGHGLIVSSLSRCFLRPGFIHGNRRVGNMKLPLSIIGAPLEMD</sequence>
<gene>
    <name evidence="2" type="ORF">GH714_013036</name>
</gene>
<name>A0A6A6MJ15_HEVBR</name>
<dbReference type="Proteomes" id="UP000467840">
    <property type="component" value="Chromosome 15"/>
</dbReference>
<evidence type="ECO:0008006" key="4">
    <source>
        <dbReference type="Google" id="ProtNLM"/>
    </source>
</evidence>
<evidence type="ECO:0000313" key="3">
    <source>
        <dbReference type="Proteomes" id="UP000467840"/>
    </source>
</evidence>
<dbReference type="GO" id="GO:0005739">
    <property type="term" value="C:mitochondrion"/>
    <property type="evidence" value="ECO:0007669"/>
    <property type="project" value="TreeGrafter"/>
</dbReference>
<dbReference type="GO" id="GO:0044877">
    <property type="term" value="F:protein-containing complex binding"/>
    <property type="evidence" value="ECO:0007669"/>
    <property type="project" value="TreeGrafter"/>
</dbReference>
<dbReference type="InterPro" id="IPR036291">
    <property type="entry name" value="NAD(P)-bd_dom_sf"/>
</dbReference>
<feature type="region of interest" description="Disordered" evidence="1">
    <location>
        <begin position="1"/>
        <end position="25"/>
    </location>
</feature>
<evidence type="ECO:0000256" key="1">
    <source>
        <dbReference type="SAM" id="MobiDB-lite"/>
    </source>
</evidence>
<proteinExistence type="predicted"/>
<organism evidence="2 3">
    <name type="scientific">Hevea brasiliensis</name>
    <name type="common">Para rubber tree</name>
    <name type="synonym">Siphonia brasiliensis</name>
    <dbReference type="NCBI Taxonomy" id="3981"/>
    <lineage>
        <taxon>Eukaryota</taxon>
        <taxon>Viridiplantae</taxon>
        <taxon>Streptophyta</taxon>
        <taxon>Embryophyta</taxon>
        <taxon>Tracheophyta</taxon>
        <taxon>Spermatophyta</taxon>
        <taxon>Magnoliopsida</taxon>
        <taxon>eudicotyledons</taxon>
        <taxon>Gunneridae</taxon>
        <taxon>Pentapetalae</taxon>
        <taxon>rosids</taxon>
        <taxon>fabids</taxon>
        <taxon>Malpighiales</taxon>
        <taxon>Euphorbiaceae</taxon>
        <taxon>Crotonoideae</taxon>
        <taxon>Micrandreae</taxon>
        <taxon>Hevea</taxon>
    </lineage>
</organism>
<dbReference type="PANTHER" id="PTHR12126:SF8">
    <property type="entry name" value="NAD(P)-BINDING ROSSMANN-FOLD SUPERFAMILY PROTEIN"/>
    <property type="match status" value="1"/>
</dbReference>
<dbReference type="InterPro" id="IPR051207">
    <property type="entry name" value="ComplexI_NDUFA9_subunit"/>
</dbReference>
<keyword evidence="3" id="KW-1185">Reference proteome</keyword>
<evidence type="ECO:0000313" key="2">
    <source>
        <dbReference type="EMBL" id="KAF2313732.1"/>
    </source>
</evidence>
<accession>A0A6A6MJ15</accession>
<comment type="caution">
    <text evidence="2">The sequence shown here is derived from an EMBL/GenBank/DDBJ whole genome shotgun (WGS) entry which is preliminary data.</text>
</comment>